<dbReference type="Gene3D" id="3.30.950.10">
    <property type="entry name" value="Methyltransferase, Cobalt-precorrin-4 Transmethylase, Domain 2"/>
    <property type="match status" value="1"/>
</dbReference>
<keyword evidence="5 8" id="KW-0808">Transferase</keyword>
<feature type="domain" description="Tetrapyrrole methylase" evidence="7">
    <location>
        <begin position="16"/>
        <end position="220"/>
    </location>
</feature>
<name>A0A9E7RSU0_METWO</name>
<dbReference type="Gene3D" id="3.40.1010.10">
    <property type="entry name" value="Cobalt-precorrin-4 Transmethylase, Domain 1"/>
    <property type="match status" value="1"/>
</dbReference>
<dbReference type="InterPro" id="IPR014776">
    <property type="entry name" value="4pyrrole_Mease_sub2"/>
</dbReference>
<comment type="pathway">
    <text evidence="1">Cofactor biosynthesis; adenosylcobalamin biosynthesis.</text>
</comment>
<dbReference type="GO" id="GO:0032259">
    <property type="term" value="P:methylation"/>
    <property type="evidence" value="ECO:0007669"/>
    <property type="project" value="UniProtKB-KW"/>
</dbReference>
<evidence type="ECO:0000256" key="6">
    <source>
        <dbReference type="ARBA" id="ARBA00022691"/>
    </source>
</evidence>
<accession>A0A9E7RSU0</accession>
<organism evidence="8">
    <name type="scientific">Methanothermobacter wolfeii</name>
    <name type="common">Methanobacterium wolfei</name>
    <dbReference type="NCBI Taxonomy" id="145261"/>
    <lineage>
        <taxon>Archaea</taxon>
        <taxon>Methanobacteriati</taxon>
        <taxon>Methanobacteriota</taxon>
        <taxon>Methanomada group</taxon>
        <taxon>Methanobacteria</taxon>
        <taxon>Methanobacteriales</taxon>
        <taxon>Methanobacteriaceae</taxon>
        <taxon>Methanothermobacter</taxon>
    </lineage>
</organism>
<dbReference type="InterPro" id="IPR003043">
    <property type="entry name" value="Uropor_MeTrfase_CS"/>
</dbReference>
<evidence type="ECO:0000256" key="3">
    <source>
        <dbReference type="ARBA" id="ARBA00022573"/>
    </source>
</evidence>
<keyword evidence="4 8" id="KW-0489">Methyltransferase</keyword>
<evidence type="ECO:0000256" key="5">
    <source>
        <dbReference type="ARBA" id="ARBA00022679"/>
    </source>
</evidence>
<evidence type="ECO:0000313" key="8">
    <source>
        <dbReference type="EMBL" id="UXH30902.1"/>
    </source>
</evidence>
<dbReference type="EC" id="2.1.1.133" evidence="8"/>
<dbReference type="PROSITE" id="PS00839">
    <property type="entry name" value="SUMT_1"/>
    <property type="match status" value="1"/>
</dbReference>
<dbReference type="InterPro" id="IPR000878">
    <property type="entry name" value="4pyrrol_Mease"/>
</dbReference>
<evidence type="ECO:0000256" key="4">
    <source>
        <dbReference type="ARBA" id="ARBA00022603"/>
    </source>
</evidence>
<keyword evidence="3" id="KW-0169">Cobalamin biosynthesis</keyword>
<dbReference type="CDD" id="cd11641">
    <property type="entry name" value="Precorrin-4_C11-MT"/>
    <property type="match status" value="1"/>
</dbReference>
<dbReference type="InterPro" id="IPR006362">
    <property type="entry name" value="Cbl_synth_CobM/CibF"/>
</dbReference>
<dbReference type="Pfam" id="PF00590">
    <property type="entry name" value="TP_methylase"/>
    <property type="match status" value="1"/>
</dbReference>
<dbReference type="InterPro" id="IPR035996">
    <property type="entry name" value="4pyrrol_Methylase_sf"/>
</dbReference>
<dbReference type="Proteomes" id="UP001065373">
    <property type="component" value="Chromosome"/>
</dbReference>
<reference evidence="8" key="1">
    <citation type="submission" date="2022-09" db="EMBL/GenBank/DDBJ databases">
        <title>Characterization of three MwoI isoschizomers from sequenced genome and metagenomes.</title>
        <authorList>
            <person name="Fomenkov A."/>
            <person name="Xu S.Y."/>
            <person name="Roberts R.J."/>
        </authorList>
    </citation>
    <scope>NUCLEOTIDE SEQUENCE</scope>
    <source>
        <strain evidence="8">DSM 2970</strain>
    </source>
</reference>
<dbReference type="PANTHER" id="PTHR45790:SF4">
    <property type="entry name" value="COBALT-PRECORRIN-4 C(11)-METHYLTRANSFERASE"/>
    <property type="match status" value="1"/>
</dbReference>
<evidence type="ECO:0000256" key="1">
    <source>
        <dbReference type="ARBA" id="ARBA00004953"/>
    </source>
</evidence>
<keyword evidence="6" id="KW-0949">S-adenosyl-L-methionine</keyword>
<dbReference type="SUPFAM" id="SSF53790">
    <property type="entry name" value="Tetrapyrrole methylase"/>
    <property type="match status" value="1"/>
</dbReference>
<comment type="similarity">
    <text evidence="2">Belongs to the precorrin methyltransferase family.</text>
</comment>
<dbReference type="GO" id="GO:0046026">
    <property type="term" value="F:precorrin-4 C11-methyltransferase activity"/>
    <property type="evidence" value="ECO:0007669"/>
    <property type="project" value="UniProtKB-EC"/>
</dbReference>
<dbReference type="InterPro" id="IPR050161">
    <property type="entry name" value="Siro_Cobalamin_biosynth"/>
</dbReference>
<sequence length="266" mass="28869">MIESSPGDGNLKNGEVVFIGAGPGDPELITLKALKVLRESDVVIYAGSLVNEKILEYAPEDAEVHNSAYMNLDEITDIMVKACAEGRRVARVHTGDPSVYGAIKEQIRVLEENSIPYRIIPGVSSVFAAAAALGAELTLPEISQTVIITRPEGRTPVPPGESLRELAAHRSTMCIFLGVHMIEDVCRELLEYYPPDTPAAVVKRASWPDQEIIRGTLTDIPGKVKAAGVRKTAMIIVGRVLEPGDFRASKLYDAGFSHEYREGTSE</sequence>
<dbReference type="InterPro" id="IPR014777">
    <property type="entry name" value="4pyrrole_Mease_sub1"/>
</dbReference>
<dbReference type="RefSeq" id="WP_238337831.1">
    <property type="nucleotide sequence ID" value="NZ_CP104550.1"/>
</dbReference>
<dbReference type="GeneID" id="58978610"/>
<dbReference type="GO" id="GO:0009236">
    <property type="term" value="P:cobalamin biosynthetic process"/>
    <property type="evidence" value="ECO:0007669"/>
    <property type="project" value="UniProtKB-KW"/>
</dbReference>
<dbReference type="EMBL" id="CP104550">
    <property type="protein sequence ID" value="UXH30902.1"/>
    <property type="molecule type" value="Genomic_DNA"/>
</dbReference>
<gene>
    <name evidence="8" type="primary">cobM</name>
    <name evidence="8" type="ORF">N5910_04960</name>
</gene>
<proteinExistence type="inferred from homology"/>
<evidence type="ECO:0000256" key="2">
    <source>
        <dbReference type="ARBA" id="ARBA00005879"/>
    </source>
</evidence>
<evidence type="ECO:0000259" key="7">
    <source>
        <dbReference type="Pfam" id="PF00590"/>
    </source>
</evidence>
<protein>
    <submittedName>
        <fullName evidence="8">Precorrin-4 C(11)-methyltransferase</fullName>
        <ecNumber evidence="8">2.1.1.133</ecNumber>
    </submittedName>
</protein>
<dbReference type="NCBIfam" id="TIGR01465">
    <property type="entry name" value="cobM_cbiF"/>
    <property type="match status" value="1"/>
</dbReference>
<dbReference type="AlphaFoldDB" id="A0A9E7RSU0"/>
<dbReference type="PANTHER" id="PTHR45790">
    <property type="entry name" value="SIROHEME SYNTHASE-RELATED"/>
    <property type="match status" value="1"/>
</dbReference>